<sequence>MIKKVLGAILLIIVAFSLWNWELLSYGYDQAKGQLKVIWEARPVEEFLQDPNYPDSLKQKLNLALKVRQFAIDSLGLHNSDNYTKLYDQGGQTLLWNVSASQPYELTAYYWKYPILGKMPYKGFFDLEKAKKEARALKEKGLDVRIRTVSGWSTLGILEDPLLSNMLERSDGALAEVIIHELTHATIFVKGEIEYNENLASFIGEQGAREFLKAHYGDSSAQHLEYLRAEADSKKLTQVILAGAQKLDSLYATFKDSLPIARKDTLKNRALRQIKARLDTTTFFNLKYNRLFDNTLPNNAYFMAFRRYHDQEDSIRGIYEQYHQNLKLMLKDLKRMHGK</sequence>
<accession>A0A3D9KZU8</accession>
<keyword evidence="2" id="KW-1185">Reference proteome</keyword>
<proteinExistence type="predicted"/>
<name>A0A3D9KZU8_MARFU</name>
<evidence type="ECO:0000313" key="1">
    <source>
        <dbReference type="EMBL" id="RED92805.1"/>
    </source>
</evidence>
<dbReference type="GO" id="GO:0004177">
    <property type="term" value="F:aminopeptidase activity"/>
    <property type="evidence" value="ECO:0007669"/>
    <property type="project" value="UniProtKB-KW"/>
</dbReference>
<comment type="caution">
    <text evidence="1">The sequence shown here is derived from an EMBL/GenBank/DDBJ whole genome shotgun (WGS) entry which is preliminary data.</text>
</comment>
<protein>
    <submittedName>
        <fullName evidence="1">Putative aminopeptidase</fullName>
    </submittedName>
</protein>
<dbReference type="EMBL" id="QREG01000028">
    <property type="protein sequence ID" value="RED92805.1"/>
    <property type="molecule type" value="Genomic_DNA"/>
</dbReference>
<gene>
    <name evidence="1" type="ORF">C7460_12822</name>
</gene>
<dbReference type="Proteomes" id="UP000256779">
    <property type="component" value="Unassembled WGS sequence"/>
</dbReference>
<keyword evidence="1" id="KW-0645">Protease</keyword>
<dbReference type="RefSeq" id="WP_115870098.1">
    <property type="nucleotide sequence ID" value="NZ_QREG01000028.1"/>
</dbReference>
<evidence type="ECO:0000313" key="2">
    <source>
        <dbReference type="Proteomes" id="UP000256779"/>
    </source>
</evidence>
<dbReference type="AlphaFoldDB" id="A0A3D9KZU8"/>
<dbReference type="InterPro" id="IPR014553">
    <property type="entry name" value="Aminopept"/>
</dbReference>
<organism evidence="1 2">
    <name type="scientific">Marinoscillum furvescens DSM 4134</name>
    <dbReference type="NCBI Taxonomy" id="1122208"/>
    <lineage>
        <taxon>Bacteria</taxon>
        <taxon>Pseudomonadati</taxon>
        <taxon>Bacteroidota</taxon>
        <taxon>Cytophagia</taxon>
        <taxon>Cytophagales</taxon>
        <taxon>Reichenbachiellaceae</taxon>
        <taxon>Marinoscillum</taxon>
    </lineage>
</organism>
<dbReference type="Pfam" id="PF10023">
    <property type="entry name" value="Aminopep"/>
    <property type="match status" value="1"/>
</dbReference>
<reference evidence="1 2" key="1">
    <citation type="submission" date="2018-07" db="EMBL/GenBank/DDBJ databases">
        <title>Genomic Encyclopedia of Type Strains, Phase IV (KMG-IV): sequencing the most valuable type-strain genomes for metagenomic binning, comparative biology and taxonomic classification.</title>
        <authorList>
            <person name="Goeker M."/>
        </authorList>
    </citation>
    <scope>NUCLEOTIDE SEQUENCE [LARGE SCALE GENOMIC DNA]</scope>
    <source>
        <strain evidence="1 2">DSM 4134</strain>
    </source>
</reference>
<dbReference type="OrthoDB" id="357991at2"/>
<keyword evidence="1" id="KW-0378">Hydrolase</keyword>
<keyword evidence="1" id="KW-0031">Aminopeptidase</keyword>